<dbReference type="OrthoDB" id="5137097at2759"/>
<feature type="repeat" description="ANK" evidence="3">
    <location>
        <begin position="227"/>
        <end position="259"/>
    </location>
</feature>
<comment type="caution">
    <text evidence="4">The sequence shown here is derived from an EMBL/GenBank/DDBJ whole genome shotgun (WGS) entry which is preliminary data.</text>
</comment>
<dbReference type="InterPro" id="IPR036770">
    <property type="entry name" value="Ankyrin_rpt-contain_sf"/>
</dbReference>
<dbReference type="STRING" id="1163406.A0A0L0MWT6"/>
<evidence type="ECO:0000256" key="3">
    <source>
        <dbReference type="PROSITE-ProRule" id="PRU00023"/>
    </source>
</evidence>
<dbReference type="PANTHER" id="PTHR24123:SF33">
    <property type="entry name" value="PROTEIN HOS4"/>
    <property type="match status" value="1"/>
</dbReference>
<evidence type="ECO:0000313" key="5">
    <source>
        <dbReference type="Proteomes" id="UP000036947"/>
    </source>
</evidence>
<evidence type="ECO:0000313" key="4">
    <source>
        <dbReference type="EMBL" id="KND86383.1"/>
    </source>
</evidence>
<accession>A0A0L0MWT6</accession>
<proteinExistence type="predicted"/>
<sequence>MSLKFHFNHDKIPQPPRQTPDEVIDQFKAAVSANDLDAFHKLLRLHLASGPNGRFNIHDLYLVMYEAVRQDHATVVVELLRHGMGMRYTFALEAILTRAKDSLCVFIQNGWDVSTPISETEPTVFAYAVADREMALWLLSHGADLNKQTYIDLTPMSYAIQFAPPDLVEELLNRGGDVQRGELLQHALDRPADTVEVLGMLLDRGALLNATMYENHDASRRLYPFMEFGTPLHKAAAMGRADVVRYLLGWKADATVRDAKGRTAMDCADRAGYDEVVGILKSVSGE</sequence>
<dbReference type="PROSITE" id="PS50297">
    <property type="entry name" value="ANK_REP_REGION"/>
    <property type="match status" value="1"/>
</dbReference>
<dbReference type="PANTHER" id="PTHR24123">
    <property type="entry name" value="ANKYRIN REPEAT-CONTAINING"/>
    <property type="match status" value="1"/>
</dbReference>
<gene>
    <name evidence="4" type="ORF">TOPH_08984</name>
</gene>
<reference evidence="4 5" key="1">
    <citation type="journal article" date="2015" name="BMC Genomics">
        <title>The genome of the truffle-parasite Tolypocladium ophioglossoides and the evolution of antifungal peptaibiotics.</title>
        <authorList>
            <person name="Quandt C.A."/>
            <person name="Bushley K.E."/>
            <person name="Spatafora J.W."/>
        </authorList>
    </citation>
    <scope>NUCLEOTIDE SEQUENCE [LARGE SCALE GENOMIC DNA]</scope>
    <source>
        <strain evidence="4 5">CBS 100239</strain>
    </source>
</reference>
<dbReference type="InterPro" id="IPR051165">
    <property type="entry name" value="Multifunctional_ANK_Repeat"/>
</dbReference>
<evidence type="ECO:0000256" key="1">
    <source>
        <dbReference type="ARBA" id="ARBA00022737"/>
    </source>
</evidence>
<keyword evidence="1" id="KW-0677">Repeat</keyword>
<dbReference type="Pfam" id="PF12796">
    <property type="entry name" value="Ank_2"/>
    <property type="match status" value="1"/>
</dbReference>
<dbReference type="SUPFAM" id="SSF48403">
    <property type="entry name" value="Ankyrin repeat"/>
    <property type="match status" value="1"/>
</dbReference>
<evidence type="ECO:0000256" key="2">
    <source>
        <dbReference type="ARBA" id="ARBA00023043"/>
    </source>
</evidence>
<name>A0A0L0MWT6_TOLOC</name>
<organism evidence="4 5">
    <name type="scientific">Tolypocladium ophioglossoides (strain CBS 100239)</name>
    <name type="common">Snaketongue truffleclub</name>
    <name type="synonym">Elaphocordyceps ophioglossoides</name>
    <dbReference type="NCBI Taxonomy" id="1163406"/>
    <lineage>
        <taxon>Eukaryota</taxon>
        <taxon>Fungi</taxon>
        <taxon>Dikarya</taxon>
        <taxon>Ascomycota</taxon>
        <taxon>Pezizomycotina</taxon>
        <taxon>Sordariomycetes</taxon>
        <taxon>Hypocreomycetidae</taxon>
        <taxon>Hypocreales</taxon>
        <taxon>Ophiocordycipitaceae</taxon>
        <taxon>Tolypocladium</taxon>
    </lineage>
</organism>
<dbReference type="AlphaFoldDB" id="A0A0L0MWT6"/>
<dbReference type="PROSITE" id="PS50088">
    <property type="entry name" value="ANK_REPEAT"/>
    <property type="match status" value="1"/>
</dbReference>
<dbReference type="Proteomes" id="UP000036947">
    <property type="component" value="Unassembled WGS sequence"/>
</dbReference>
<protein>
    <submittedName>
        <fullName evidence="4">Putative ankyrin repeat protein</fullName>
    </submittedName>
</protein>
<dbReference type="InterPro" id="IPR002110">
    <property type="entry name" value="Ankyrin_rpt"/>
</dbReference>
<dbReference type="Gene3D" id="1.25.40.20">
    <property type="entry name" value="Ankyrin repeat-containing domain"/>
    <property type="match status" value="2"/>
</dbReference>
<dbReference type="EMBL" id="LFRF01000059">
    <property type="protein sequence ID" value="KND86383.1"/>
    <property type="molecule type" value="Genomic_DNA"/>
</dbReference>
<keyword evidence="5" id="KW-1185">Reference proteome</keyword>
<keyword evidence="2 3" id="KW-0040">ANK repeat</keyword>
<dbReference type="SMART" id="SM00248">
    <property type="entry name" value="ANK"/>
    <property type="match status" value="4"/>
</dbReference>